<gene>
    <name evidence="1" type="ORF">Vadar_023348</name>
</gene>
<name>A0ACB7Y1B7_9ERIC</name>
<evidence type="ECO:0000313" key="1">
    <source>
        <dbReference type="EMBL" id="KAH7847211.1"/>
    </source>
</evidence>
<dbReference type="Proteomes" id="UP000828048">
    <property type="component" value="Chromosome 5"/>
</dbReference>
<protein>
    <submittedName>
        <fullName evidence="1">Uncharacterized protein</fullName>
    </submittedName>
</protein>
<evidence type="ECO:0000313" key="2">
    <source>
        <dbReference type="Proteomes" id="UP000828048"/>
    </source>
</evidence>
<proteinExistence type="predicted"/>
<sequence>MPIPIVVYVGGQLLQHTDGGPSYMGGTSLHLSVERGMTLDQLKFLISNAAGMASTQMTITYRFPSIQYPNPTYEYVGIELADNSTVQLIFHVYEEIPGYIPILFTEAINDQHRGSHREPGQTSRQQCNDNETAFSPIQAFQFQSSNIFSEQNPLHYTEDIIENEIEEHGEGIEEESDTSSLEDVDAGLDGERFEVDGLESQSFEDLMVEGTTTQMHRPPCPLYTQDTWSNIVDPSPPMPTRTQLGWDGTSDFFVGQVFSSKDELQLAMKKYCMLKNHVAKTDKSSPKILVYKCNNPTPCLWRLRACRKDNLDMWQITKYTGPHTCMAVNVTQDHSNLDAKYMAHELNDIVSKAPSTKIRALQEIVKKFTGGYMPSYAKTWAAKQIVIQRIHGDWDQSFVSLPSFLQVLQQYNPGTQKCLVTKESGIPGTATFHSLFWAFAPAIEGFKHCRPVLCVDGTFLTGKYKGTLLIAVSQDPENQIFPIAFAIVEKEDKENWGWFLTCIRHFVTDRQGLCLISDRHPGLLAYLRDDDAYDWRPPFAHHRFCLRHLGANYHRRFGKMVGKEVKITAMESQKRKFKDKLSRLQRFANGIVHAELEGLDRKNWTFAYDGGRRYGTETTNVSESFNGVQKEARHLPIMATVMTTFYKCVEYFNDRVVKSMQWKANGNEFSLYAKKKYDRWNENAVGHTVIVFDRAAGLYEVHTPMNPTSPYKGNHKHIVQLPLRRCTCNKFQLWKIPCSHVIAVCSKMSIDPRQFFSKYWLVDTTISMYGSLTFQPLPDVPYWPPNDGVRVLPPTERLRGRGRPKVNRLRNEMDWQESQPSTTCTSCGQRGHNRKTCGRMAGPSSC</sequence>
<dbReference type="EMBL" id="CM037155">
    <property type="protein sequence ID" value="KAH7847211.1"/>
    <property type="molecule type" value="Genomic_DNA"/>
</dbReference>
<reference evidence="1 2" key="1">
    <citation type="journal article" date="2021" name="Hortic Res">
        <title>High-quality reference genome and annotation aids understanding of berry development for evergreen blueberry (Vaccinium darrowii).</title>
        <authorList>
            <person name="Yu J."/>
            <person name="Hulse-Kemp A.M."/>
            <person name="Babiker E."/>
            <person name="Staton M."/>
        </authorList>
    </citation>
    <scope>NUCLEOTIDE SEQUENCE [LARGE SCALE GENOMIC DNA]</scope>
    <source>
        <strain evidence="2">cv. NJ 8807/NJ 8810</strain>
        <tissue evidence="1">Young leaf</tissue>
    </source>
</reference>
<accession>A0ACB7Y1B7</accession>
<comment type="caution">
    <text evidence="1">The sequence shown here is derived from an EMBL/GenBank/DDBJ whole genome shotgun (WGS) entry which is preliminary data.</text>
</comment>
<keyword evidence="2" id="KW-1185">Reference proteome</keyword>
<organism evidence="1 2">
    <name type="scientific">Vaccinium darrowii</name>
    <dbReference type="NCBI Taxonomy" id="229202"/>
    <lineage>
        <taxon>Eukaryota</taxon>
        <taxon>Viridiplantae</taxon>
        <taxon>Streptophyta</taxon>
        <taxon>Embryophyta</taxon>
        <taxon>Tracheophyta</taxon>
        <taxon>Spermatophyta</taxon>
        <taxon>Magnoliopsida</taxon>
        <taxon>eudicotyledons</taxon>
        <taxon>Gunneridae</taxon>
        <taxon>Pentapetalae</taxon>
        <taxon>asterids</taxon>
        <taxon>Ericales</taxon>
        <taxon>Ericaceae</taxon>
        <taxon>Vaccinioideae</taxon>
        <taxon>Vaccinieae</taxon>
        <taxon>Vaccinium</taxon>
    </lineage>
</organism>